<accession>A0A068A222</accession>
<reference evidence="2 3" key="1">
    <citation type="journal article" date="2014" name="Clin. Microbiol. Infect.">
        <title>Typing of Panton-Valentine leukocidin-encoding phages carried by methicillin-susceptible and methicillin-resistant Staphylococcus aureus from Italy.</title>
        <authorList>
            <person name="Sanchini A."/>
            <person name="Del Grosso M."/>
            <person name="Villa L."/>
            <person name="Ammendolia M.G."/>
            <person name="Superti F."/>
            <person name="Monaco M."/>
            <person name="Pantosti A."/>
        </authorList>
    </citation>
    <scope>NUCLEOTIDE SEQUENCE [LARGE SCALE GENOMIC DNA]</scope>
</reference>
<dbReference type="Gene3D" id="2.30.30.290">
    <property type="entry name" value="YopX-like domains"/>
    <property type="match status" value="1"/>
</dbReference>
<dbReference type="GeneID" id="22276143"/>
<evidence type="ECO:0000313" key="2">
    <source>
        <dbReference type="EMBL" id="AIA08790.1"/>
    </source>
</evidence>
<dbReference type="InterPro" id="IPR023385">
    <property type="entry name" value="YopX-like_C"/>
</dbReference>
<dbReference type="OrthoDB" id="28597at10239"/>
<evidence type="ECO:0000313" key="3">
    <source>
        <dbReference type="Proteomes" id="UP000027380"/>
    </source>
</evidence>
<dbReference type="InterPro" id="IPR019096">
    <property type="entry name" value="YopX_protein"/>
</dbReference>
<protein>
    <recommendedName>
        <fullName evidence="1">YopX protein domain-containing protein</fullName>
    </recommendedName>
</protein>
<feature type="domain" description="YopX protein" evidence="1">
    <location>
        <begin position="4"/>
        <end position="146"/>
    </location>
</feature>
<dbReference type="Proteomes" id="UP000027380">
    <property type="component" value="Segment"/>
</dbReference>
<dbReference type="RefSeq" id="YP_009103450.1">
    <property type="nucleotide sequence ID" value="NC_025460.1"/>
</dbReference>
<dbReference type="Pfam" id="PF09643">
    <property type="entry name" value="YopX"/>
    <property type="match status" value="1"/>
</dbReference>
<dbReference type="NCBIfam" id="TIGR01671">
    <property type="entry name" value="phage_TIGR01671"/>
    <property type="match status" value="1"/>
</dbReference>
<organism evidence="2 3">
    <name type="scientific">Staphylococcus phage phiSa119</name>
    <dbReference type="NCBI Taxonomy" id="1498220"/>
    <lineage>
        <taxon>Viruses</taxon>
        <taxon>Duplodnaviria</taxon>
        <taxon>Heunggongvirae</taxon>
        <taxon>Uroviricota</taxon>
        <taxon>Caudoviricetes</taxon>
        <taxon>Bronfenbrennervirinae</taxon>
        <taxon>Biseptimavirus</taxon>
        <taxon>Biseptimavirus P1105</taxon>
    </lineage>
</organism>
<dbReference type="SUPFAM" id="SSF159006">
    <property type="entry name" value="YopX-like"/>
    <property type="match status" value="1"/>
</dbReference>
<sequence length="149" mass="17339">MMPKYRVWDEYTGRIHDVVGFDFIETEVHYENYAEAEALIHARDFKDVELMQSTGLKDKNNNEIYAGDIVEFEDEILEMPDDESVIGTINRAVISIDVVNGIQLKDFMFEGAVSENDYFEYIDIKSFLRYDCEVKGNIFESSHLLEVTE</sequence>
<proteinExistence type="predicted"/>
<evidence type="ECO:0000259" key="1">
    <source>
        <dbReference type="Pfam" id="PF09643"/>
    </source>
</evidence>
<name>A0A068A222_9CAUD</name>
<dbReference type="EMBL" id="KJ596420">
    <property type="protein sequence ID" value="AIA08790.1"/>
    <property type="molecule type" value="Genomic_DNA"/>
</dbReference>
<dbReference type="KEGG" id="vg:22276143"/>
<dbReference type="InterPro" id="IPR010024">
    <property type="entry name" value="CHP16711"/>
</dbReference>